<dbReference type="AlphaFoldDB" id="A0A395GHQ3"/>
<sequence>MPLTLLAYLYRKPGTTPAYFKDYYEHHHLPMVKQMTGASFPTRHKRYYLPRTPNNAGSMDLTNAYYAPTVLAGKPDDFPWDVYVEMVFQDRQHFQAFRDGLDAQGERVASDEMNFMDRTKVFVAEVEGPFELWA</sequence>
<accession>A0A395GHQ3</accession>
<evidence type="ECO:0000313" key="4">
    <source>
        <dbReference type="Proteomes" id="UP000249402"/>
    </source>
</evidence>
<dbReference type="EMBL" id="KZ824516">
    <property type="protein sequence ID" value="RAK94844.1"/>
    <property type="molecule type" value="Genomic_DNA"/>
</dbReference>
<dbReference type="OrthoDB" id="2519291at2759"/>
<dbReference type="GO" id="GO:0016491">
    <property type="term" value="F:oxidoreductase activity"/>
    <property type="evidence" value="ECO:0007669"/>
    <property type="project" value="InterPro"/>
</dbReference>
<dbReference type="Proteomes" id="UP000249402">
    <property type="component" value="Unassembled WGS sequence"/>
</dbReference>
<dbReference type="InterPro" id="IPR009799">
    <property type="entry name" value="EthD_dom"/>
</dbReference>
<evidence type="ECO:0000259" key="2">
    <source>
        <dbReference type="Pfam" id="PF07110"/>
    </source>
</evidence>
<dbReference type="InterPro" id="IPR011008">
    <property type="entry name" value="Dimeric_a/b-barrel"/>
</dbReference>
<name>A0A395GHQ3_9EURO</name>
<dbReference type="VEuPathDB" id="FungiDB:BO80DRAFT_430375"/>
<dbReference type="Pfam" id="PF07110">
    <property type="entry name" value="EthD"/>
    <property type="match status" value="1"/>
</dbReference>
<comment type="similarity">
    <text evidence="1">Belongs to the tpcK family.</text>
</comment>
<proteinExistence type="inferred from homology"/>
<organism evidence="3 4">
    <name type="scientific">Aspergillus ibericus CBS 121593</name>
    <dbReference type="NCBI Taxonomy" id="1448316"/>
    <lineage>
        <taxon>Eukaryota</taxon>
        <taxon>Fungi</taxon>
        <taxon>Dikarya</taxon>
        <taxon>Ascomycota</taxon>
        <taxon>Pezizomycotina</taxon>
        <taxon>Eurotiomycetes</taxon>
        <taxon>Eurotiomycetidae</taxon>
        <taxon>Eurotiales</taxon>
        <taxon>Aspergillaceae</taxon>
        <taxon>Aspergillus</taxon>
        <taxon>Aspergillus subgen. Circumdati</taxon>
    </lineage>
</organism>
<feature type="domain" description="EthD" evidence="2">
    <location>
        <begin position="12"/>
        <end position="118"/>
    </location>
</feature>
<dbReference type="GeneID" id="37225560"/>
<dbReference type="RefSeq" id="XP_025569172.1">
    <property type="nucleotide sequence ID" value="XM_025720695.1"/>
</dbReference>
<keyword evidence="4" id="KW-1185">Reference proteome</keyword>
<dbReference type="SUPFAM" id="SSF54909">
    <property type="entry name" value="Dimeric alpha+beta barrel"/>
    <property type="match status" value="1"/>
</dbReference>
<reference evidence="3 4" key="1">
    <citation type="submission" date="2018-02" db="EMBL/GenBank/DDBJ databases">
        <title>The genomes of Aspergillus section Nigri reveals drivers in fungal speciation.</title>
        <authorList>
            <consortium name="DOE Joint Genome Institute"/>
            <person name="Vesth T.C."/>
            <person name="Nybo J."/>
            <person name="Theobald S."/>
            <person name="Brandl J."/>
            <person name="Frisvad J.C."/>
            <person name="Nielsen K.F."/>
            <person name="Lyhne E.K."/>
            <person name="Kogle M.E."/>
            <person name="Kuo A."/>
            <person name="Riley R."/>
            <person name="Clum A."/>
            <person name="Nolan M."/>
            <person name="Lipzen A."/>
            <person name="Salamov A."/>
            <person name="Henrissat B."/>
            <person name="Wiebenga A."/>
            <person name="De vries R.P."/>
            <person name="Grigoriev I.V."/>
            <person name="Mortensen U.H."/>
            <person name="Andersen M.R."/>
            <person name="Baker S.E."/>
        </authorList>
    </citation>
    <scope>NUCLEOTIDE SEQUENCE [LARGE SCALE GENOMIC DNA]</scope>
    <source>
        <strain evidence="3 4">CBS 121593</strain>
    </source>
</reference>
<dbReference type="STRING" id="1448316.A0A395GHQ3"/>
<gene>
    <name evidence="3" type="ORF">BO80DRAFT_430375</name>
</gene>
<evidence type="ECO:0000256" key="1">
    <source>
        <dbReference type="ARBA" id="ARBA00005986"/>
    </source>
</evidence>
<evidence type="ECO:0000313" key="3">
    <source>
        <dbReference type="EMBL" id="RAK94844.1"/>
    </source>
</evidence>
<protein>
    <recommendedName>
        <fullName evidence="2">EthD domain-containing protein</fullName>
    </recommendedName>
</protein>
<dbReference type="Gene3D" id="3.30.70.100">
    <property type="match status" value="1"/>
</dbReference>